<name>H8GR98_METAL</name>
<reference evidence="2 3" key="1">
    <citation type="journal article" date="2013" name="Genome Announc.">
        <title>Genome Sequence of the Obligate Gammaproteobacterial Methanotroph Methylomicrobium album Strain BG8.</title>
        <authorList>
            <person name="Kits K.D."/>
            <person name="Kalyuzhnaya M.G."/>
            <person name="Klotz M.G."/>
            <person name="Jetten M.S."/>
            <person name="Op den Camp H.J."/>
            <person name="Vuilleumier S."/>
            <person name="Bringel F."/>
            <person name="Dispirito A.A."/>
            <person name="Murrell J.C."/>
            <person name="Bruce D."/>
            <person name="Cheng J.F."/>
            <person name="Copeland A."/>
            <person name="Goodwin L."/>
            <person name="Hauser L."/>
            <person name="Lajus A."/>
            <person name="Land M.L."/>
            <person name="Lapidus A."/>
            <person name="Lucas S."/>
            <person name="Medigue C."/>
            <person name="Pitluck S."/>
            <person name="Woyke T."/>
            <person name="Zeytun A."/>
            <person name="Stein L.Y."/>
        </authorList>
    </citation>
    <scope>NUCLEOTIDE SEQUENCE [LARGE SCALE GENOMIC DNA]</scope>
    <source>
        <strain evidence="2 3">BG8</strain>
    </source>
</reference>
<keyword evidence="1" id="KW-1133">Transmembrane helix</keyword>
<dbReference type="RefSeq" id="WP_005372174.1">
    <property type="nucleotide sequence ID" value="NZ_CM001475.1"/>
</dbReference>
<dbReference type="HOGENOM" id="CLU_2789094_0_0_6"/>
<keyword evidence="1" id="KW-0472">Membrane</keyword>
<feature type="transmembrane region" description="Helical" evidence="1">
    <location>
        <begin position="12"/>
        <end position="39"/>
    </location>
</feature>
<dbReference type="AlphaFoldDB" id="H8GR98"/>
<keyword evidence="1" id="KW-0812">Transmembrane</keyword>
<evidence type="ECO:0000256" key="1">
    <source>
        <dbReference type="SAM" id="Phobius"/>
    </source>
</evidence>
<gene>
    <name evidence="2" type="ORF">Metal_2173</name>
</gene>
<keyword evidence="3" id="KW-1185">Reference proteome</keyword>
<dbReference type="Proteomes" id="UP000005090">
    <property type="component" value="Chromosome"/>
</dbReference>
<sequence>MSHNAVFVRIKWIIVLLVTMVLDFLPVPVIGLILLYILLFRPLWFKNAVLEIYDQAGRDKRNSANDSD</sequence>
<organism evidence="2 3">
    <name type="scientific">Methylomicrobium album BG8</name>
    <dbReference type="NCBI Taxonomy" id="686340"/>
    <lineage>
        <taxon>Bacteria</taxon>
        <taxon>Pseudomonadati</taxon>
        <taxon>Pseudomonadota</taxon>
        <taxon>Gammaproteobacteria</taxon>
        <taxon>Methylococcales</taxon>
        <taxon>Methylococcaceae</taxon>
        <taxon>Methylomicrobium</taxon>
    </lineage>
</organism>
<dbReference type="EMBL" id="CM001475">
    <property type="protein sequence ID" value="EIC29925.1"/>
    <property type="molecule type" value="Genomic_DNA"/>
</dbReference>
<evidence type="ECO:0000313" key="3">
    <source>
        <dbReference type="Proteomes" id="UP000005090"/>
    </source>
</evidence>
<evidence type="ECO:0000313" key="2">
    <source>
        <dbReference type="EMBL" id="EIC29925.1"/>
    </source>
</evidence>
<dbReference type="eggNOG" id="ENOG5031N3P">
    <property type="taxonomic scope" value="Bacteria"/>
</dbReference>
<evidence type="ECO:0008006" key="4">
    <source>
        <dbReference type="Google" id="ProtNLM"/>
    </source>
</evidence>
<accession>H8GR98</accession>
<protein>
    <recommendedName>
        <fullName evidence="4">Transmembrane protein</fullName>
    </recommendedName>
</protein>
<proteinExistence type="predicted"/>
<dbReference type="STRING" id="686340.Metal_2173"/>